<gene>
    <name evidence="3" type="ORF">HYALB_00005671</name>
</gene>
<dbReference type="Pfam" id="PF06985">
    <property type="entry name" value="HET"/>
    <property type="match status" value="1"/>
</dbReference>
<evidence type="ECO:0000256" key="1">
    <source>
        <dbReference type="SAM" id="MobiDB-lite"/>
    </source>
</evidence>
<keyword evidence="4" id="KW-1185">Reference proteome</keyword>
<organism evidence="3 4">
    <name type="scientific">Hymenoscyphus albidus</name>
    <dbReference type="NCBI Taxonomy" id="595503"/>
    <lineage>
        <taxon>Eukaryota</taxon>
        <taxon>Fungi</taxon>
        <taxon>Dikarya</taxon>
        <taxon>Ascomycota</taxon>
        <taxon>Pezizomycotina</taxon>
        <taxon>Leotiomycetes</taxon>
        <taxon>Helotiales</taxon>
        <taxon>Helotiaceae</taxon>
        <taxon>Hymenoscyphus</taxon>
    </lineage>
</organism>
<dbReference type="PANTHER" id="PTHR33112">
    <property type="entry name" value="DOMAIN PROTEIN, PUTATIVE-RELATED"/>
    <property type="match status" value="1"/>
</dbReference>
<evidence type="ECO:0000313" key="3">
    <source>
        <dbReference type="EMBL" id="CAG8975341.1"/>
    </source>
</evidence>
<dbReference type="EMBL" id="CAJVRM010000133">
    <property type="protein sequence ID" value="CAG8975341.1"/>
    <property type="molecule type" value="Genomic_DNA"/>
</dbReference>
<dbReference type="AlphaFoldDB" id="A0A9N9LMM2"/>
<proteinExistence type="predicted"/>
<evidence type="ECO:0000259" key="2">
    <source>
        <dbReference type="Pfam" id="PF06985"/>
    </source>
</evidence>
<dbReference type="Proteomes" id="UP000701801">
    <property type="component" value="Unassembled WGS sequence"/>
</dbReference>
<feature type="compositionally biased region" description="Acidic residues" evidence="1">
    <location>
        <begin position="673"/>
        <end position="682"/>
    </location>
</feature>
<protein>
    <recommendedName>
        <fullName evidence="2">Heterokaryon incompatibility domain-containing protein</fullName>
    </recommendedName>
</protein>
<dbReference type="PANTHER" id="PTHR33112:SF16">
    <property type="entry name" value="HETEROKARYON INCOMPATIBILITY DOMAIN-CONTAINING PROTEIN"/>
    <property type="match status" value="1"/>
</dbReference>
<reference evidence="3" key="1">
    <citation type="submission" date="2021-07" db="EMBL/GenBank/DDBJ databases">
        <authorList>
            <person name="Durling M."/>
        </authorList>
    </citation>
    <scope>NUCLEOTIDE SEQUENCE</scope>
</reference>
<comment type="caution">
    <text evidence="3">The sequence shown here is derived from an EMBL/GenBank/DDBJ whole genome shotgun (WGS) entry which is preliminary data.</text>
</comment>
<name>A0A9N9LMM2_9HELO</name>
<accession>A0A9N9LMM2</accession>
<dbReference type="InterPro" id="IPR010730">
    <property type="entry name" value="HET"/>
</dbReference>
<dbReference type="OrthoDB" id="5362512at2759"/>
<feature type="domain" description="Heterokaryon incompatibility" evidence="2">
    <location>
        <begin position="170"/>
        <end position="322"/>
    </location>
</feature>
<evidence type="ECO:0000313" key="4">
    <source>
        <dbReference type="Proteomes" id="UP000701801"/>
    </source>
</evidence>
<sequence>MSSTMLSNDALCKLCSHVVSKEVRSSGMSYDHHPSPEALEESARDGCALCVRLWDSYAHLDQSAWSRLYYYGSKVHDRIYFYLNKQIFAGIETKLTKTFSEFPSLTAHTGSMKSRNMASRWFRTCLEEHEICRQTINQNYSPTRLLDIGSKNAPRLHLYIHGRFSPAPSYATLSHCWKSAPFKRLHNETLSSMIEGIDFDELPRTFREAIEFARHLEIQHIWIDSLCIIQNSKEDWEQESAQMEFVYRNAVCNIAATGAPNTRIGCFFDRNPVLGQACRVELVDEDKEYSSLRIHDIIYRGASGSHEIYQAPLARRAWVAQEQYLSNRIIQCTRIQLYWACRELYASECHPGGFPEDASVPNHKYFTEISPKRTLESFDSYHDGKKSKKRAGLMKWNDIVPDYSNRSMTKEQDKLVAISGLAKDIESEVHNYEKNSEYLAGLWERFLPHQLLWRLHRPPIGGLIPLKTESYCAPTSFRRAHIFFPRTLPQSPSYMIQVLEAATEPKTSNLMGQVSGDHICLRGWLKSFSIQGTNPYDSRFEINGKFLDDADFYLDEGFGLPEDQLEVFCFPIVTGQEDNDPEVYVFGLILGPTGKPEEYERIGYFQIDIVHQNSEFFKRPTYHSISKFPTDGKASYDDVKREMAQRSKDAEVRVHEYSSDLPAQMGNTSIEDGANDDSEVGVESDDVRESVSGGFDYDNYDFNQGWVESIITLV</sequence>
<feature type="region of interest" description="Disordered" evidence="1">
    <location>
        <begin position="661"/>
        <end position="682"/>
    </location>
</feature>